<reference evidence="2" key="1">
    <citation type="journal article" date="2014" name="Genome Biol. Evol.">
        <title>Pangenome evidence for extensive interdomain horizontal transfer affecting lineage core and shell genes in uncultured planktonic thaumarchaeota and euryarchaeota.</title>
        <authorList>
            <person name="Deschamps P."/>
            <person name="Zivanovic Y."/>
            <person name="Moreira D."/>
            <person name="Rodriguez-Valera F."/>
            <person name="Lopez-Garcia P."/>
        </authorList>
    </citation>
    <scope>NUCLEOTIDE SEQUENCE</scope>
</reference>
<dbReference type="PROSITE" id="PS50983">
    <property type="entry name" value="FE_B12_PBP"/>
    <property type="match status" value="1"/>
</dbReference>
<evidence type="ECO:0000313" key="2">
    <source>
        <dbReference type="EMBL" id="AIF18699.1"/>
    </source>
</evidence>
<dbReference type="Gene3D" id="3.40.50.1980">
    <property type="entry name" value="Nitrogenase molybdenum iron protein domain"/>
    <property type="match status" value="2"/>
</dbReference>
<dbReference type="CDD" id="cd01144">
    <property type="entry name" value="BtuF"/>
    <property type="match status" value="1"/>
</dbReference>
<proteinExistence type="predicted"/>
<dbReference type="Pfam" id="PF01497">
    <property type="entry name" value="Peripla_BP_2"/>
    <property type="match status" value="1"/>
</dbReference>
<dbReference type="EMBL" id="KF901117">
    <property type="protein sequence ID" value="AIF18699.1"/>
    <property type="molecule type" value="Genomic_DNA"/>
</dbReference>
<dbReference type="SUPFAM" id="SSF53807">
    <property type="entry name" value="Helical backbone' metal receptor"/>
    <property type="match status" value="1"/>
</dbReference>
<sequence length="307" mass="34663">MVAQRIVSFLPSATELLYEFGVDDKLFGVTHECKYPEGAKLKPQVISSVINSDDLSSNEINTITCTLLNEGKNIFELNKENLIDANPDLIISQETCEVCAAYTNQVKSALEILPNKPELYSMDPHNLKEIIQSVTKLGQILNKEKKSVEIVNSLERRIQHIQNSEKKLIPKVLAIEWIEPFFTAGHWIPQMIEFAGGINLISKTGEHSRRMDMDEVVNSKPDIIIFMPCGFDTDRTVQEYESILHNNPGWNSLQAVKNNQIYAVDANSFFSKPSIRTINGLEILAKIIQPEKFKNLIVPDNSFSKIS</sequence>
<dbReference type="InterPro" id="IPR002491">
    <property type="entry name" value="ABC_transptr_periplasmic_BD"/>
</dbReference>
<name>A0A075HSB9_9ARCH</name>
<dbReference type="InterPro" id="IPR051030">
    <property type="entry name" value="Vitamin_B12-ABC_binding"/>
</dbReference>
<gene>
    <name evidence="2" type="primary">ABC.FEV.S</name>
</gene>
<dbReference type="PANTHER" id="PTHR42860:SF1">
    <property type="entry name" value="VITAMIN B12-BINDING PROTEIN"/>
    <property type="match status" value="1"/>
</dbReference>
<accession>A0A075HSB9</accession>
<protein>
    <submittedName>
        <fullName evidence="2">Periplasmic binding protein (ABC.FEV.S)</fullName>
    </submittedName>
</protein>
<dbReference type="PANTHER" id="PTHR42860">
    <property type="entry name" value="VITAMIN B12-BINDING PROTEIN"/>
    <property type="match status" value="1"/>
</dbReference>
<organism evidence="2">
    <name type="scientific">uncultured marine thaumarchaeote KM3_84_A09</name>
    <dbReference type="NCBI Taxonomy" id="1456310"/>
    <lineage>
        <taxon>Archaea</taxon>
        <taxon>Nitrososphaerota</taxon>
        <taxon>environmental samples</taxon>
    </lineage>
</organism>
<evidence type="ECO:0000259" key="1">
    <source>
        <dbReference type="PROSITE" id="PS50983"/>
    </source>
</evidence>
<dbReference type="AlphaFoldDB" id="A0A075HSB9"/>
<feature type="domain" description="Fe/B12 periplasmic-binding" evidence="1">
    <location>
        <begin position="5"/>
        <end position="292"/>
    </location>
</feature>